<reference evidence="10 11" key="1">
    <citation type="submission" date="2016-08" db="EMBL/GenBank/DDBJ databases">
        <authorList>
            <person name="Seilhamer J.J."/>
        </authorList>
    </citation>
    <scope>NUCLEOTIDE SEQUENCE [LARGE SCALE GENOMIC DNA]</scope>
    <source>
        <strain evidence="10 11">PH27A</strain>
    </source>
</reference>
<comment type="cofactor">
    <cofactor evidence="8">
        <name>Zn(2+)</name>
        <dbReference type="ChEBI" id="CHEBI:29105"/>
    </cofactor>
    <text evidence="8">Binds 1 zinc ion per subunit.</text>
</comment>
<evidence type="ECO:0000259" key="9">
    <source>
        <dbReference type="Pfam" id="PF01435"/>
    </source>
</evidence>
<dbReference type="Gene3D" id="3.30.2010.10">
    <property type="entry name" value="Metalloproteases ('zincins'), catalytic domain"/>
    <property type="match status" value="1"/>
</dbReference>
<protein>
    <recommendedName>
        <fullName evidence="8">Putative beta-barrel assembly-enhancing protease</fullName>
        <ecNumber evidence="8">3.4.-.-</ecNumber>
    </recommendedName>
</protein>
<comment type="subcellular location">
    <subcellularLocation>
        <location evidence="8">Periplasm</location>
    </subcellularLocation>
</comment>
<dbReference type="GO" id="GO:0016020">
    <property type="term" value="C:membrane"/>
    <property type="evidence" value="ECO:0007669"/>
    <property type="project" value="InterPro"/>
</dbReference>
<feature type="binding site" evidence="8">
    <location>
        <position position="127"/>
    </location>
    <ligand>
        <name>Zn(2+)</name>
        <dbReference type="ChEBI" id="CHEBI:29105"/>
        <note>catalytic</note>
    </ligand>
</feature>
<keyword evidence="2 8" id="KW-0479">Metal-binding</keyword>
<keyword evidence="1 8" id="KW-0645">Protease</keyword>
<evidence type="ECO:0000313" key="10">
    <source>
        <dbReference type="EMBL" id="ODC02595.1"/>
    </source>
</evidence>
<dbReference type="Gene3D" id="1.25.40.10">
    <property type="entry name" value="Tetratricopeptide repeat domain"/>
    <property type="match status" value="1"/>
</dbReference>
<dbReference type="GO" id="GO:0051603">
    <property type="term" value="P:proteolysis involved in protein catabolic process"/>
    <property type="evidence" value="ECO:0007669"/>
    <property type="project" value="TreeGrafter"/>
</dbReference>
<evidence type="ECO:0000256" key="6">
    <source>
        <dbReference type="ARBA" id="ARBA00022833"/>
    </source>
</evidence>
<evidence type="ECO:0000256" key="7">
    <source>
        <dbReference type="ARBA" id="ARBA00023049"/>
    </source>
</evidence>
<keyword evidence="3 8" id="KW-0732">Signal</keyword>
<feature type="binding site" evidence="8">
    <location>
        <position position="123"/>
    </location>
    <ligand>
        <name>Zn(2+)</name>
        <dbReference type="ChEBI" id="CHEBI:29105"/>
        <note>catalytic</note>
    </ligand>
</feature>
<keyword evidence="4 8" id="KW-0574">Periplasm</keyword>
<dbReference type="InterPro" id="IPR051156">
    <property type="entry name" value="Mito/Outer_Membr_Metalloprot"/>
</dbReference>
<feature type="domain" description="Peptidase M48" evidence="9">
    <location>
        <begin position="58"/>
        <end position="248"/>
    </location>
</feature>
<dbReference type="SUPFAM" id="SSF48452">
    <property type="entry name" value="TPR-like"/>
    <property type="match status" value="1"/>
</dbReference>
<comment type="function">
    <text evidence="8">Functions as both a chaperone and a metalloprotease. Maintains the integrity of the outer membrane by promoting either the assembly or the elimination of outer membrane proteins, depending on their folding state.</text>
</comment>
<sequence>MLMITALALPVSGLSDIRLPSLGDASSYDISPHEERQLGQAWLRSFRAQVDILYDPLVQAYSEQLVQRMATYNPHLDNKHLTVVLVDNRQLNAFAVPGNIMGLNAGLFAFAPNEDEFASVVGHELGHLSQHHFARQQEAAEQMQLPMLATMLAGIVAASQGQADAGVAAIASSQAAGIQNQLAYSRAYEKEADRVGLDTLVRAGYDPGAMPRMFALMQRQVMLNGGRAPEFLLTHPLTESRIADAEARADQLKPKAIAHGRDYPLVRARLIMHLESDPENALARFLNAHADPIAQEYAKALKDLHQQHPQAAIQRLKALQQAHPTRLMINETLAEAYASAEHWDQASQQLEALLDLSPDYYPAQFELAKVRLRQDRASDAEHLLQQLSQTRSQDPHIWYQLAETAGLAGDRVQVHRARAEFFQLTGRFKAALTQLDLALDKADHYATKAAVRERRAELVDMRQQFHDLMR</sequence>
<name>A0A1E2V7G1_9GAMM</name>
<dbReference type="GO" id="GO:0008270">
    <property type="term" value="F:zinc ion binding"/>
    <property type="evidence" value="ECO:0007669"/>
    <property type="project" value="UniProtKB-UniRule"/>
</dbReference>
<dbReference type="AlphaFoldDB" id="A0A1E2V7G1"/>
<keyword evidence="11" id="KW-1185">Reference proteome</keyword>
<accession>A0A1E2V7G1</accession>
<comment type="caution">
    <text evidence="10">The sequence shown here is derived from an EMBL/GenBank/DDBJ whole genome shotgun (WGS) entry which is preliminary data.</text>
</comment>
<dbReference type="HAMAP" id="MF_00997">
    <property type="entry name" value="Protease_BepA"/>
    <property type="match status" value="1"/>
</dbReference>
<evidence type="ECO:0000313" key="11">
    <source>
        <dbReference type="Proteomes" id="UP000094291"/>
    </source>
</evidence>
<dbReference type="EMBL" id="MDTQ01000001">
    <property type="protein sequence ID" value="ODC02595.1"/>
    <property type="molecule type" value="Genomic_DNA"/>
</dbReference>
<dbReference type="STRING" id="197479.BFW38_02565"/>
<dbReference type="Pfam" id="PF01435">
    <property type="entry name" value="Peptidase_M48"/>
    <property type="match status" value="1"/>
</dbReference>
<evidence type="ECO:0000256" key="8">
    <source>
        <dbReference type="HAMAP-Rule" id="MF_00997"/>
    </source>
</evidence>
<dbReference type="PANTHER" id="PTHR22726">
    <property type="entry name" value="METALLOENDOPEPTIDASE OMA1"/>
    <property type="match status" value="1"/>
</dbReference>
<dbReference type="GO" id="GO:0042597">
    <property type="term" value="C:periplasmic space"/>
    <property type="evidence" value="ECO:0007669"/>
    <property type="project" value="UniProtKB-SubCell"/>
</dbReference>
<dbReference type="Pfam" id="PF14559">
    <property type="entry name" value="TPR_19"/>
    <property type="match status" value="1"/>
</dbReference>
<dbReference type="InterPro" id="IPR011990">
    <property type="entry name" value="TPR-like_helical_dom_sf"/>
</dbReference>
<evidence type="ECO:0000256" key="2">
    <source>
        <dbReference type="ARBA" id="ARBA00022723"/>
    </source>
</evidence>
<dbReference type="InterPro" id="IPR001915">
    <property type="entry name" value="Peptidase_M48"/>
</dbReference>
<evidence type="ECO:0000256" key="1">
    <source>
        <dbReference type="ARBA" id="ARBA00022670"/>
    </source>
</evidence>
<organism evidence="10 11">
    <name type="scientific">Terasakiispira papahanaumokuakeensis</name>
    <dbReference type="NCBI Taxonomy" id="197479"/>
    <lineage>
        <taxon>Bacteria</taxon>
        <taxon>Pseudomonadati</taxon>
        <taxon>Pseudomonadota</taxon>
        <taxon>Gammaproteobacteria</taxon>
        <taxon>Oceanospirillales</taxon>
        <taxon>Terasakiispira</taxon>
    </lineage>
</organism>
<feature type="active site" description="Proton donor" evidence="8">
    <location>
        <position position="193"/>
    </location>
</feature>
<dbReference type="PANTHER" id="PTHR22726:SF1">
    <property type="entry name" value="METALLOENDOPEPTIDASE OMA1, MITOCHONDRIAL"/>
    <property type="match status" value="1"/>
</dbReference>
<gene>
    <name evidence="10" type="ORF">BFW38_02565</name>
</gene>
<evidence type="ECO:0000256" key="4">
    <source>
        <dbReference type="ARBA" id="ARBA00022764"/>
    </source>
</evidence>
<proteinExistence type="inferred from homology"/>
<evidence type="ECO:0000256" key="5">
    <source>
        <dbReference type="ARBA" id="ARBA00022801"/>
    </source>
</evidence>
<keyword evidence="5 8" id="KW-0378">Hydrolase</keyword>
<feature type="binding site" evidence="8">
    <location>
        <position position="189"/>
    </location>
    <ligand>
        <name>Zn(2+)</name>
        <dbReference type="ChEBI" id="CHEBI:29105"/>
        <note>catalytic</note>
    </ligand>
</feature>
<comment type="similarity">
    <text evidence="8">Belongs to the peptidase M48 family. BepA subfamily.</text>
</comment>
<keyword evidence="6 8" id="KW-0862">Zinc</keyword>
<dbReference type="Proteomes" id="UP000094291">
    <property type="component" value="Unassembled WGS sequence"/>
</dbReference>
<keyword evidence="7 8" id="KW-0482">Metalloprotease</keyword>
<feature type="active site" evidence="8">
    <location>
        <position position="124"/>
    </location>
</feature>
<dbReference type="GO" id="GO:0004222">
    <property type="term" value="F:metalloendopeptidase activity"/>
    <property type="evidence" value="ECO:0007669"/>
    <property type="project" value="InterPro"/>
</dbReference>
<dbReference type="InterPro" id="IPR030873">
    <property type="entry name" value="Protease_BepA"/>
</dbReference>
<dbReference type="EC" id="3.4.-.-" evidence="8"/>
<evidence type="ECO:0000256" key="3">
    <source>
        <dbReference type="ARBA" id="ARBA00022729"/>
    </source>
</evidence>